<dbReference type="RefSeq" id="WP_052877507.1">
    <property type="nucleotide sequence ID" value="NZ_JNBQ01000004.1"/>
</dbReference>
<evidence type="ECO:0000313" key="2">
    <source>
        <dbReference type="EMBL" id="KLN35506.1"/>
    </source>
</evidence>
<gene>
    <name evidence="2" type="ORF">FB00_06960</name>
</gene>
<protein>
    <submittedName>
        <fullName evidence="2">Uncharacterized protein</fullName>
    </submittedName>
</protein>
<feature type="chain" id="PRO_5005200421" evidence="1">
    <location>
        <begin position="37"/>
        <end position="667"/>
    </location>
</feature>
<reference evidence="2 3" key="1">
    <citation type="submission" date="2014-05" db="EMBL/GenBank/DDBJ databases">
        <title>Cellulosimicrobium funkei U11 genome.</title>
        <authorList>
            <person name="Hu C."/>
            <person name="Gong Y."/>
            <person name="Wan W."/>
            <person name="Jiang M."/>
        </authorList>
    </citation>
    <scope>NUCLEOTIDE SEQUENCE [LARGE SCALE GENOMIC DNA]</scope>
    <source>
        <strain evidence="2 3">U11</strain>
    </source>
</reference>
<feature type="signal peptide" evidence="1">
    <location>
        <begin position="1"/>
        <end position="36"/>
    </location>
</feature>
<evidence type="ECO:0000256" key="1">
    <source>
        <dbReference type="SAM" id="SignalP"/>
    </source>
</evidence>
<dbReference type="AlphaFoldDB" id="A0A0H2KPP5"/>
<dbReference type="STRING" id="264251.FB00_06960"/>
<name>A0A0H2KPP5_9MICO</name>
<comment type="caution">
    <text evidence="2">The sequence shown here is derived from an EMBL/GenBank/DDBJ whole genome shotgun (WGS) entry which is preliminary data.</text>
</comment>
<keyword evidence="1" id="KW-0732">Signal</keyword>
<accession>A0A0H2KPP5</accession>
<organism evidence="2 3">
    <name type="scientific">Cellulosimicrobium funkei</name>
    <dbReference type="NCBI Taxonomy" id="264251"/>
    <lineage>
        <taxon>Bacteria</taxon>
        <taxon>Bacillati</taxon>
        <taxon>Actinomycetota</taxon>
        <taxon>Actinomycetes</taxon>
        <taxon>Micrococcales</taxon>
        <taxon>Promicromonosporaceae</taxon>
        <taxon>Cellulosimicrobium</taxon>
    </lineage>
</organism>
<keyword evidence="3" id="KW-1185">Reference proteome</keyword>
<dbReference type="Gene3D" id="2.60.40.2700">
    <property type="match status" value="5"/>
</dbReference>
<dbReference type="Proteomes" id="UP000035265">
    <property type="component" value="Unassembled WGS sequence"/>
</dbReference>
<proteinExistence type="predicted"/>
<dbReference type="PATRIC" id="fig|264251.5.peg.1418"/>
<dbReference type="EMBL" id="JNBQ01000004">
    <property type="protein sequence ID" value="KLN35506.1"/>
    <property type="molecule type" value="Genomic_DNA"/>
</dbReference>
<sequence length="667" mass="67237">MVIISHDAASSRRRLVVPALVAALVLAPLAAVPAVAHEPAAALVVEPGTGEVIAPDETDATTPDVADVVIAPATDPVIVGEARVGGTLSVSSDPWGPEGVELAVSWYADGTLLDGVVGSDLALPPALVGARVHAELVGSLPGSGAEPVTRVTAATDPVVEGTVAGPDPVVEGAATVGSTVVAVVDWGEDVALTYRWLRGGVPVDGALDAAYTASPADEGRELVVEVTGTRAGYATRTSSSAPVTVAAGTLLPQVPVVTGTARVGATLVASPGTWSPSATFSYQWRRGTTAIAGATGVSYVPSAADLGQQLSVVVTGTSPGYAPREAASAATAKVVAGVLIAPTPVVSGTARVGSRLTVGAGSWTAGTRLAYQWSVGGAKVTGATGATFTPRVADRGKTVIVTVTGTNAGYTTRAVTSKATAKVADGVLAPGAVKISGTARVGSVLKVTAGTWTPKPTLSYQWKRNGVAIKGATKTSYTLAVADHGKRITVTVTGRATGYTARSATSAATAGVVRAFVRTVVPVIAGTAQVTKTLTVRPGAWSPAATFGYQWKRNGVAIPGATRSTYKLVAADQGKKITVTVTGKRAAWVTASRTSAATAAVKAPPRPSRTTPVSTWNCPSWAPIKGNRNSMIYHVPGGRYYAATKPEECFTTAAAARAAGYRASKNG</sequence>
<evidence type="ECO:0000313" key="3">
    <source>
        <dbReference type="Proteomes" id="UP000035265"/>
    </source>
</evidence>